<dbReference type="AlphaFoldDB" id="A0A0F8XJ16"/>
<gene>
    <name evidence="1" type="ORF">LCGC14_2937360</name>
</gene>
<feature type="non-terminal residue" evidence="1">
    <location>
        <position position="1"/>
    </location>
</feature>
<accession>A0A0F8XJ16</accession>
<sequence length="95" mass="10981">ENNLNFKKGDKILTNLLRRGKTLHIKENPFLNQELKNKFESVDASKVKELFLSPMFKSKKLVSIVTICVTMGEMFDSELILKEIKKLTKIITKIV</sequence>
<dbReference type="EMBL" id="LAZR01058813">
    <property type="protein sequence ID" value="KKK69107.1"/>
    <property type="molecule type" value="Genomic_DNA"/>
</dbReference>
<name>A0A0F8XJ16_9ZZZZ</name>
<comment type="caution">
    <text evidence="1">The sequence shown here is derived from an EMBL/GenBank/DDBJ whole genome shotgun (WGS) entry which is preliminary data.</text>
</comment>
<evidence type="ECO:0000313" key="1">
    <source>
        <dbReference type="EMBL" id="KKK69107.1"/>
    </source>
</evidence>
<protein>
    <submittedName>
        <fullName evidence="1">Uncharacterized protein</fullName>
    </submittedName>
</protein>
<reference evidence="1" key="1">
    <citation type="journal article" date="2015" name="Nature">
        <title>Complex archaea that bridge the gap between prokaryotes and eukaryotes.</title>
        <authorList>
            <person name="Spang A."/>
            <person name="Saw J.H."/>
            <person name="Jorgensen S.L."/>
            <person name="Zaremba-Niedzwiedzka K."/>
            <person name="Martijn J."/>
            <person name="Lind A.E."/>
            <person name="van Eijk R."/>
            <person name="Schleper C."/>
            <person name="Guy L."/>
            <person name="Ettema T.J."/>
        </authorList>
    </citation>
    <scope>NUCLEOTIDE SEQUENCE</scope>
</reference>
<organism evidence="1">
    <name type="scientific">marine sediment metagenome</name>
    <dbReference type="NCBI Taxonomy" id="412755"/>
    <lineage>
        <taxon>unclassified sequences</taxon>
        <taxon>metagenomes</taxon>
        <taxon>ecological metagenomes</taxon>
    </lineage>
</organism>
<proteinExistence type="predicted"/>